<dbReference type="Pfam" id="PF13563">
    <property type="entry name" value="2_5_RNA_ligase2"/>
    <property type="match status" value="1"/>
</dbReference>
<reference evidence="1 2" key="1">
    <citation type="submission" date="2014-04" db="EMBL/GenBank/DDBJ databases">
        <authorList>
            <person name="Bishop-Lilly K.A."/>
            <person name="Broomall S.M."/>
            <person name="Chain P.S."/>
            <person name="Chertkov O."/>
            <person name="Coyne S.R."/>
            <person name="Daligault H.E."/>
            <person name="Davenport K.W."/>
            <person name="Erkkila T."/>
            <person name="Frey K.G."/>
            <person name="Gibbons H.S."/>
            <person name="Gu W."/>
            <person name="Jaissle J."/>
            <person name="Johnson S.L."/>
            <person name="Koroleva G.I."/>
            <person name="Ladner J.T."/>
            <person name="Lo C.-C."/>
            <person name="Minogue T.D."/>
            <person name="Munk C."/>
            <person name="Palacios G.F."/>
            <person name="Redden C.L."/>
            <person name="Rosenzweig C.N."/>
            <person name="Scholz M.B."/>
            <person name="Teshima H."/>
            <person name="Xu Y."/>
        </authorList>
    </citation>
    <scope>NUCLEOTIDE SEQUENCE [LARGE SCALE GENOMIC DNA]</scope>
    <source>
        <strain evidence="1 2">FAJ</strain>
    </source>
</reference>
<evidence type="ECO:0000313" key="1">
    <source>
        <dbReference type="EMBL" id="KFJ43603.1"/>
    </source>
</evidence>
<protein>
    <submittedName>
        <fullName evidence="1">2'-5' RNA ligase superfamily protein</fullName>
    </submittedName>
</protein>
<dbReference type="Gene3D" id="3.90.1140.10">
    <property type="entry name" value="Cyclic phosphodiesterase"/>
    <property type="match status" value="1"/>
</dbReference>
<accession>A0AAW3DCY3</accession>
<dbReference type="Proteomes" id="UP000029117">
    <property type="component" value="Unassembled WGS sequence"/>
</dbReference>
<dbReference type="InterPro" id="IPR009097">
    <property type="entry name" value="Cyclic_Pdiesterase"/>
</dbReference>
<dbReference type="AlphaFoldDB" id="A0AAW3DCY3"/>
<proteinExistence type="predicted"/>
<dbReference type="EMBL" id="JOUE01000003">
    <property type="protein sequence ID" value="KFJ43603.1"/>
    <property type="molecule type" value="Genomic_DNA"/>
</dbReference>
<evidence type="ECO:0000313" key="2">
    <source>
        <dbReference type="Proteomes" id="UP000029117"/>
    </source>
</evidence>
<comment type="caution">
    <text evidence="1">The sequence shown here is derived from an EMBL/GenBank/DDBJ whole genome shotgun (WGS) entry which is preliminary data.</text>
</comment>
<dbReference type="SUPFAM" id="SSF55144">
    <property type="entry name" value="LigT-like"/>
    <property type="match status" value="1"/>
</dbReference>
<keyword evidence="1" id="KW-0436">Ligase</keyword>
<gene>
    <name evidence="1" type="ORF">DR78_1861</name>
</gene>
<dbReference type="GO" id="GO:0016874">
    <property type="term" value="F:ligase activity"/>
    <property type="evidence" value="ECO:0007669"/>
    <property type="project" value="UniProtKB-KW"/>
</dbReference>
<name>A0AAW3DCY3_9GAMM</name>
<organism evidence="1 2">
    <name type="scientific">Francisella philomiragia</name>
    <dbReference type="NCBI Taxonomy" id="28110"/>
    <lineage>
        <taxon>Bacteria</taxon>
        <taxon>Pseudomonadati</taxon>
        <taxon>Pseudomonadota</taxon>
        <taxon>Gammaproteobacteria</taxon>
        <taxon>Thiotrichales</taxon>
        <taxon>Francisellaceae</taxon>
        <taxon>Francisella</taxon>
    </lineage>
</organism>
<sequence>MNKSIFYKKRREPLMENKNFFCKLLITFALLLISLNNFANSLKEYNIYLIPDITADKYVKEFDDSLAKTNVLEKYKITPFIKNHPVHLTLYLTSFQSKYIKDIESQLANLANNTEPFYIETTGFSAGKSGFVMLDIKNSQSLQQLSNSVIKDLAKYRNKEYPAPSWVKFYPSKLASFEKYGSPNAFAEFNPHISILAANLQTDQERDNFDKDFNTIIKNTKLEPISFKIKAIGFGEVDENGQVTKTLHIYKLNK</sequence>